<accession>A0ABR1CDR8</accession>
<gene>
    <name evidence="1" type="primary">Necator_chrII.g6669</name>
    <name evidence="1" type="ORF">RB195_018876</name>
</gene>
<evidence type="ECO:0000313" key="1">
    <source>
        <dbReference type="EMBL" id="KAK6735882.1"/>
    </source>
</evidence>
<sequence>MKDNMILIWCKSFSVASRFFPVALCRILPFSGADCGFLLPSSEFQLLITDPATRSVESSQLLFCSVNARYGRIKLKTHRGIIEILS</sequence>
<comment type="caution">
    <text evidence="1">The sequence shown here is derived from an EMBL/GenBank/DDBJ whole genome shotgun (WGS) entry which is preliminary data.</text>
</comment>
<keyword evidence="2" id="KW-1185">Reference proteome</keyword>
<dbReference type="EMBL" id="JAVFWL010000002">
    <property type="protein sequence ID" value="KAK6735882.1"/>
    <property type="molecule type" value="Genomic_DNA"/>
</dbReference>
<proteinExistence type="predicted"/>
<dbReference type="Proteomes" id="UP001303046">
    <property type="component" value="Unassembled WGS sequence"/>
</dbReference>
<protein>
    <recommendedName>
        <fullName evidence="3">Secreted protein</fullName>
    </recommendedName>
</protein>
<reference evidence="1 2" key="1">
    <citation type="submission" date="2023-08" db="EMBL/GenBank/DDBJ databases">
        <title>A Necator americanus chromosomal reference genome.</title>
        <authorList>
            <person name="Ilik V."/>
            <person name="Petrzelkova K.J."/>
            <person name="Pardy F."/>
            <person name="Fuh T."/>
            <person name="Niatou-Singa F.S."/>
            <person name="Gouil Q."/>
            <person name="Baker L."/>
            <person name="Ritchie M.E."/>
            <person name="Jex A.R."/>
            <person name="Gazzola D."/>
            <person name="Li H."/>
            <person name="Toshio Fujiwara R."/>
            <person name="Zhan B."/>
            <person name="Aroian R.V."/>
            <person name="Pafco B."/>
            <person name="Schwarz E.M."/>
        </authorList>
    </citation>
    <scope>NUCLEOTIDE SEQUENCE [LARGE SCALE GENOMIC DNA]</scope>
    <source>
        <strain evidence="1 2">Aroian</strain>
        <tissue evidence="1">Whole animal</tissue>
    </source>
</reference>
<evidence type="ECO:0000313" key="2">
    <source>
        <dbReference type="Proteomes" id="UP001303046"/>
    </source>
</evidence>
<organism evidence="1 2">
    <name type="scientific">Necator americanus</name>
    <name type="common">Human hookworm</name>
    <dbReference type="NCBI Taxonomy" id="51031"/>
    <lineage>
        <taxon>Eukaryota</taxon>
        <taxon>Metazoa</taxon>
        <taxon>Ecdysozoa</taxon>
        <taxon>Nematoda</taxon>
        <taxon>Chromadorea</taxon>
        <taxon>Rhabditida</taxon>
        <taxon>Rhabditina</taxon>
        <taxon>Rhabditomorpha</taxon>
        <taxon>Strongyloidea</taxon>
        <taxon>Ancylostomatidae</taxon>
        <taxon>Bunostominae</taxon>
        <taxon>Necator</taxon>
    </lineage>
</organism>
<name>A0ABR1CDR8_NECAM</name>
<evidence type="ECO:0008006" key="3">
    <source>
        <dbReference type="Google" id="ProtNLM"/>
    </source>
</evidence>